<proteinExistence type="predicted"/>
<feature type="compositionally biased region" description="Polar residues" evidence="1">
    <location>
        <begin position="92"/>
        <end position="118"/>
    </location>
</feature>
<dbReference type="GeneID" id="54781047"/>
<dbReference type="Proteomes" id="UP000449547">
    <property type="component" value="Unassembled WGS sequence"/>
</dbReference>
<protein>
    <submittedName>
        <fullName evidence="2">Uncharacterized protein</fullName>
    </submittedName>
</protein>
<sequence length="334" mass="37188">MVSLDDNSGTSVEMKSRSTKQLAIFDTHDVVDSRPSAAAAAAAAFGADMPSLCSDHDLSDDDSASMMSLRTADRRRFLPMSPLTGDPGSPGSIGSRNYRTGHETPQQSPQASPRASPRTVFNSLNTQIGAPASGLLFGPHSGSKSALTPEQHRYERQKLMAVMVKYIATKIYNSFPPESPKVDSKELPLDKFLLILVSRLRLTLPIFMKGVIYLFRYMDIIYLLRYLNQSNNFANYCAMDFELKQLIVGCFKLAVTRESKLIQLKSEKLGRPLPNPYQHVDWVKVCGLPHATINATVKTIVTRMNGKLMIKNVELVKLRSEMLRFVKMVAKVQD</sequence>
<dbReference type="EMBL" id="SWFT01000067">
    <property type="protein sequence ID" value="KAA8903510.1"/>
    <property type="molecule type" value="Genomic_DNA"/>
</dbReference>
<organism evidence="2 3">
    <name type="scientific">Diutina rugosa</name>
    <name type="common">Yeast</name>
    <name type="synonym">Candida rugosa</name>
    <dbReference type="NCBI Taxonomy" id="5481"/>
    <lineage>
        <taxon>Eukaryota</taxon>
        <taxon>Fungi</taxon>
        <taxon>Dikarya</taxon>
        <taxon>Ascomycota</taxon>
        <taxon>Saccharomycotina</taxon>
        <taxon>Pichiomycetes</taxon>
        <taxon>Debaryomycetaceae</taxon>
        <taxon>Diutina</taxon>
    </lineage>
</organism>
<feature type="region of interest" description="Disordered" evidence="1">
    <location>
        <begin position="73"/>
        <end position="118"/>
    </location>
</feature>
<accession>A0A642UQL2</accession>
<dbReference type="RefSeq" id="XP_034012812.1">
    <property type="nucleotide sequence ID" value="XM_034155042.1"/>
</dbReference>
<evidence type="ECO:0000256" key="1">
    <source>
        <dbReference type="SAM" id="MobiDB-lite"/>
    </source>
</evidence>
<comment type="caution">
    <text evidence="2">The sequence shown here is derived from an EMBL/GenBank/DDBJ whole genome shotgun (WGS) entry which is preliminary data.</text>
</comment>
<evidence type="ECO:0000313" key="3">
    <source>
        <dbReference type="Proteomes" id="UP000449547"/>
    </source>
</evidence>
<reference evidence="2 3" key="1">
    <citation type="submission" date="2019-07" db="EMBL/GenBank/DDBJ databases">
        <title>Genome assembly of two rare yeast pathogens: Diutina rugosa and Trichomonascus ciferrii.</title>
        <authorList>
            <person name="Mixao V."/>
            <person name="Saus E."/>
            <person name="Hansen A."/>
            <person name="Lass-Flor C."/>
            <person name="Gabaldon T."/>
        </authorList>
    </citation>
    <scope>NUCLEOTIDE SEQUENCE [LARGE SCALE GENOMIC DNA]</scope>
    <source>
        <strain evidence="2 3">CBS 613</strain>
    </source>
</reference>
<dbReference type="AlphaFoldDB" id="A0A642UQL2"/>
<keyword evidence="3" id="KW-1185">Reference proteome</keyword>
<dbReference type="VEuPathDB" id="FungiDB:DIURU_002396"/>
<name>A0A642UQL2_DIURU</name>
<gene>
    <name evidence="2" type="ORF">DIURU_002396</name>
</gene>
<evidence type="ECO:0000313" key="2">
    <source>
        <dbReference type="EMBL" id="KAA8903510.1"/>
    </source>
</evidence>
<dbReference type="OrthoDB" id="4090559at2759"/>